<accession>A0ABY6LD39</accession>
<dbReference type="InterPro" id="IPR039491">
    <property type="entry name" value="REX1-B"/>
</dbReference>
<sequence length="154" mass="17923">MEQPQEDQFLMDMQNNETLSILSTLFELQEERAYAYKLLDEGHKIYLSTAPFHDFEAYQQVVHNVTQDFKRISGSVMELERNLREQHPPLASLVSQLQCLEQRKLHLTAQLQLARQNILESSEPEAEVKSIRKEMTSVIDGINDILSELKYEAE</sequence>
<dbReference type="PANTHER" id="PTHR28309:SF1">
    <property type="entry name" value="REQUIRED FOR EXCISION 1-B DOMAIN-CONTAINING PROTEIN"/>
    <property type="match status" value="1"/>
</dbReference>
<dbReference type="Pfam" id="PF14966">
    <property type="entry name" value="DNA_repr_REX1B"/>
    <property type="match status" value="1"/>
</dbReference>
<dbReference type="EMBL" id="CP092878">
    <property type="protein sequence ID" value="UYV78151.1"/>
    <property type="molecule type" value="Genomic_DNA"/>
</dbReference>
<evidence type="ECO:0000256" key="1">
    <source>
        <dbReference type="SAM" id="Coils"/>
    </source>
</evidence>
<protein>
    <submittedName>
        <fullName evidence="2">C19orf60</fullName>
    </submittedName>
</protein>
<feature type="coiled-coil region" evidence="1">
    <location>
        <begin position="90"/>
        <end position="117"/>
    </location>
</feature>
<gene>
    <name evidence="2" type="ORF">LAZ67_16000291</name>
</gene>
<keyword evidence="1" id="KW-0175">Coiled coil</keyword>
<evidence type="ECO:0000313" key="2">
    <source>
        <dbReference type="EMBL" id="UYV78151.1"/>
    </source>
</evidence>
<dbReference type="PANTHER" id="PTHR28309">
    <property type="entry name" value="REQUIRED FOR EXCISION 1-B DOMAIN-CONTAINING PROTEIN"/>
    <property type="match status" value="1"/>
</dbReference>
<evidence type="ECO:0000313" key="3">
    <source>
        <dbReference type="Proteomes" id="UP001235939"/>
    </source>
</evidence>
<name>A0ABY6LD39_9ARAC</name>
<dbReference type="Proteomes" id="UP001235939">
    <property type="component" value="Chromosome 16"/>
</dbReference>
<reference evidence="2 3" key="1">
    <citation type="submission" date="2022-01" db="EMBL/GenBank/DDBJ databases">
        <title>A chromosomal length assembly of Cordylochernes scorpioides.</title>
        <authorList>
            <person name="Zeh D."/>
            <person name="Zeh J."/>
        </authorList>
    </citation>
    <scope>NUCLEOTIDE SEQUENCE [LARGE SCALE GENOMIC DNA]</scope>
    <source>
        <strain evidence="2">IN4F17</strain>
        <tissue evidence="2">Whole Body</tissue>
    </source>
</reference>
<proteinExistence type="predicted"/>
<organism evidence="2 3">
    <name type="scientific">Cordylochernes scorpioides</name>
    <dbReference type="NCBI Taxonomy" id="51811"/>
    <lineage>
        <taxon>Eukaryota</taxon>
        <taxon>Metazoa</taxon>
        <taxon>Ecdysozoa</taxon>
        <taxon>Arthropoda</taxon>
        <taxon>Chelicerata</taxon>
        <taxon>Arachnida</taxon>
        <taxon>Pseudoscorpiones</taxon>
        <taxon>Cheliferoidea</taxon>
        <taxon>Chernetidae</taxon>
        <taxon>Cordylochernes</taxon>
    </lineage>
</organism>
<keyword evidence="3" id="KW-1185">Reference proteome</keyword>